<feature type="transmembrane region" description="Helical" evidence="1">
    <location>
        <begin position="14"/>
        <end position="32"/>
    </location>
</feature>
<sequence length="67" mass="7378">AVFPSIRTSTLMDTALLAIVMVVGYKAFVTVIRRYSGDLVQRELYCDRETLSADALASVMPPQKNAI</sequence>
<dbReference type="EMBL" id="BDIP01006397">
    <property type="protein sequence ID" value="GCA64172.1"/>
    <property type="molecule type" value="Genomic_DNA"/>
</dbReference>
<keyword evidence="1" id="KW-0472">Membrane</keyword>
<keyword evidence="1" id="KW-1133">Transmembrane helix</keyword>
<comment type="caution">
    <text evidence="2">The sequence shown here is derived from an EMBL/GenBank/DDBJ whole genome shotgun (WGS) entry which is preliminary data.</text>
</comment>
<reference evidence="2 3" key="1">
    <citation type="journal article" date="2018" name="PLoS ONE">
        <title>The draft genome of Kipferlia bialata reveals reductive genome evolution in fornicate parasites.</title>
        <authorList>
            <person name="Tanifuji G."/>
            <person name="Takabayashi S."/>
            <person name="Kume K."/>
            <person name="Takagi M."/>
            <person name="Nakayama T."/>
            <person name="Kamikawa R."/>
            <person name="Inagaki Y."/>
            <person name="Hashimoto T."/>
        </authorList>
    </citation>
    <scope>NUCLEOTIDE SEQUENCE [LARGE SCALE GENOMIC DNA]</scope>
    <source>
        <strain evidence="2">NY0173</strain>
    </source>
</reference>
<keyword evidence="1" id="KW-0812">Transmembrane</keyword>
<dbReference type="AlphaFoldDB" id="A0A391P8V3"/>
<evidence type="ECO:0000313" key="3">
    <source>
        <dbReference type="Proteomes" id="UP000265618"/>
    </source>
</evidence>
<accession>A0A391P8V3</accession>
<name>A0A391P8V3_9EUKA</name>
<organism evidence="2 3">
    <name type="scientific">Kipferlia bialata</name>
    <dbReference type="NCBI Taxonomy" id="797122"/>
    <lineage>
        <taxon>Eukaryota</taxon>
        <taxon>Metamonada</taxon>
        <taxon>Carpediemonas-like organisms</taxon>
        <taxon>Kipferlia</taxon>
    </lineage>
</organism>
<dbReference type="Proteomes" id="UP000265618">
    <property type="component" value="Unassembled WGS sequence"/>
</dbReference>
<keyword evidence="3" id="KW-1185">Reference proteome</keyword>
<protein>
    <submittedName>
        <fullName evidence="2">Uncharacterized protein</fullName>
    </submittedName>
</protein>
<evidence type="ECO:0000256" key="1">
    <source>
        <dbReference type="SAM" id="Phobius"/>
    </source>
</evidence>
<feature type="non-terminal residue" evidence="2">
    <location>
        <position position="67"/>
    </location>
</feature>
<proteinExistence type="predicted"/>
<gene>
    <name evidence="2" type="ORF">KIPB_013453</name>
</gene>
<evidence type="ECO:0000313" key="2">
    <source>
        <dbReference type="EMBL" id="GCA64172.1"/>
    </source>
</evidence>